<proteinExistence type="predicted"/>
<dbReference type="RefSeq" id="WP_199022910.1">
    <property type="nucleotide sequence ID" value="NZ_JAELVR010000001.1"/>
</dbReference>
<protein>
    <submittedName>
        <fullName evidence="7">Class I poly(R)-hydroxyalkanoic acid synthase</fullName>
    </submittedName>
</protein>
<dbReference type="GO" id="GO:0042619">
    <property type="term" value="P:poly-hydroxybutyrate biosynthetic process"/>
    <property type="evidence" value="ECO:0007669"/>
    <property type="project" value="InterPro"/>
</dbReference>
<evidence type="ECO:0000313" key="7">
    <source>
        <dbReference type="EMBL" id="MBJ6370137.1"/>
    </source>
</evidence>
<dbReference type="InterPro" id="IPR010941">
    <property type="entry name" value="PhaC_N"/>
</dbReference>
<dbReference type="GO" id="GO:0016746">
    <property type="term" value="F:acyltransferase activity"/>
    <property type="evidence" value="ECO:0007669"/>
    <property type="project" value="UniProtKB-KW"/>
</dbReference>
<dbReference type="InterPro" id="IPR010963">
    <property type="entry name" value="PHA_synth_I"/>
</dbReference>
<keyword evidence="2" id="KW-0963">Cytoplasm</keyword>
<comment type="subcellular location">
    <subcellularLocation>
        <location evidence="1">Cytoplasm</location>
    </subcellularLocation>
</comment>
<dbReference type="PANTHER" id="PTHR36837:SF5">
    <property type="entry name" value="POLY-3-HYDROXYBUTYRATE SYNTHASE"/>
    <property type="match status" value="1"/>
</dbReference>
<dbReference type="NCBIfam" id="TIGR01838">
    <property type="entry name" value="PHA_synth_I"/>
    <property type="match status" value="1"/>
</dbReference>
<evidence type="ECO:0000256" key="2">
    <source>
        <dbReference type="ARBA" id="ARBA00022490"/>
    </source>
</evidence>
<dbReference type="AlphaFoldDB" id="A0A8J7IRZ0"/>
<comment type="caution">
    <text evidence="7">The sequence shown here is derived from an EMBL/GenBank/DDBJ whole genome shotgun (WGS) entry which is preliminary data.</text>
</comment>
<evidence type="ECO:0000259" key="6">
    <source>
        <dbReference type="Pfam" id="PF07167"/>
    </source>
</evidence>
<reference evidence="7" key="1">
    <citation type="submission" date="2020-12" db="EMBL/GenBank/DDBJ databases">
        <title>Sedimentitalea sp. nov., isolated from sand in Incheon.</title>
        <authorList>
            <person name="Kim W."/>
        </authorList>
    </citation>
    <scope>NUCLEOTIDE SEQUENCE</scope>
    <source>
        <strain evidence="7">CAU 1593</strain>
    </source>
</reference>
<evidence type="ECO:0000313" key="8">
    <source>
        <dbReference type="Proteomes" id="UP000619079"/>
    </source>
</evidence>
<gene>
    <name evidence="7" type="primary">phaC</name>
    <name evidence="7" type="ORF">JF290_01245</name>
</gene>
<dbReference type="GO" id="GO:0005737">
    <property type="term" value="C:cytoplasm"/>
    <property type="evidence" value="ECO:0007669"/>
    <property type="project" value="UniProtKB-SubCell"/>
</dbReference>
<keyword evidence="8" id="KW-1185">Reference proteome</keyword>
<accession>A0A8J7IRZ0</accession>
<dbReference type="PANTHER" id="PTHR36837">
    <property type="entry name" value="POLY(3-HYDROXYALKANOATE) POLYMERASE SUBUNIT PHAC"/>
    <property type="match status" value="1"/>
</dbReference>
<evidence type="ECO:0000256" key="4">
    <source>
        <dbReference type="ARBA" id="ARBA00023315"/>
    </source>
</evidence>
<evidence type="ECO:0000256" key="1">
    <source>
        <dbReference type="ARBA" id="ARBA00004496"/>
    </source>
</evidence>
<evidence type="ECO:0000256" key="3">
    <source>
        <dbReference type="ARBA" id="ARBA00022679"/>
    </source>
</evidence>
<dbReference type="Proteomes" id="UP000619079">
    <property type="component" value="Unassembled WGS sequence"/>
</dbReference>
<dbReference type="Gene3D" id="3.40.50.1820">
    <property type="entry name" value="alpha/beta hydrolase"/>
    <property type="match status" value="1"/>
</dbReference>
<dbReference type="Pfam" id="PF07167">
    <property type="entry name" value="PhaC_N"/>
    <property type="match status" value="1"/>
</dbReference>
<dbReference type="SUPFAM" id="SSF53474">
    <property type="entry name" value="alpha/beta-Hydrolases"/>
    <property type="match status" value="1"/>
</dbReference>
<evidence type="ECO:0000256" key="5">
    <source>
        <dbReference type="SAM" id="MobiDB-lite"/>
    </source>
</evidence>
<dbReference type="EMBL" id="JAELVR010000001">
    <property type="protein sequence ID" value="MBJ6370137.1"/>
    <property type="molecule type" value="Genomic_DNA"/>
</dbReference>
<keyword evidence="4" id="KW-0012">Acyltransferase</keyword>
<organism evidence="7 8">
    <name type="scientific">Sedimentitalea arenosa</name>
    <dbReference type="NCBI Taxonomy" id="2798803"/>
    <lineage>
        <taxon>Bacteria</taxon>
        <taxon>Pseudomonadati</taxon>
        <taxon>Pseudomonadota</taxon>
        <taxon>Alphaproteobacteria</taxon>
        <taxon>Rhodobacterales</taxon>
        <taxon>Paracoccaceae</taxon>
        <taxon>Sedimentitalea</taxon>
    </lineage>
</organism>
<keyword evidence="3" id="KW-0808">Transferase</keyword>
<dbReference type="InterPro" id="IPR051321">
    <property type="entry name" value="PHA/PHB_synthase"/>
</dbReference>
<name>A0A8J7IRZ0_9RHOB</name>
<sequence>MTTTEDSTPALTGEHLERLTENLGKIEMLSKRLVEVMTNKTSHHPSLNAPRQDIFAKAATAYWAEALQNPSKIIEQQVAYWGKSVKHFADAQEALARGQFRAPEDPGPKDRRFTNPLWDSHPYFNFIKQQYMINAEAIRQAVDSVDDMDAKEKQRLSYFASQIVDMMAPTNFLATNPDALEKALETEGQSLVKGLENLISDLEANNGELVVRLADEKAFELGGNIAVTPGDVVYRNRMMELIQYKPATETVHEIPLVIFPPWINKFYILDLKAQNSLIKWITEQGYTLFVVSWVNPDESYAEVGLDDYIEDGYLTAIREVKSICNVKQVNAVGYCIAGTTLALTLSLLKQKGDTSIKSATFFTALTDFGDQGEFTPFLTDDFIDGIEAEVENKGVLQSYIMARTFSYLRSNDLVYTPAIRSYMMGEAPPAFDLLYWNGDGANLPRRMAIQYLRQLCQQNRFTQDGLDLLGHRLKISDVTVPVCSIACETDHIAAWKDCYRGVQMMGSRNKTFIVSESGHIAGIVNPPSKKKYGHYTNTDLKATPAEWLKAAERHDGSWWPRWQSWLKSRSGKQVPARDTGDSDHPSLAPAPGTYVRARASLGKK</sequence>
<feature type="region of interest" description="Disordered" evidence="5">
    <location>
        <begin position="569"/>
        <end position="604"/>
    </location>
</feature>
<dbReference type="InterPro" id="IPR029058">
    <property type="entry name" value="AB_hydrolase_fold"/>
</dbReference>
<feature type="domain" description="Poly-beta-hydroxybutyrate polymerase N-terminal" evidence="6">
    <location>
        <begin position="109"/>
        <end position="281"/>
    </location>
</feature>